<keyword evidence="2" id="KW-0808">Transferase</keyword>
<sequence length="327" mass="35111">MGDDSLLNEFFVDTQSHLDGVEVDALGLEKDSSSKELIDDVFRRVHSIKGNAGMLGYTSVHECGQEFETFLDGVRDRGVATFEEIERIFNYLDNLKSVVDELRVEKGFGSELAPTAEEVAEPADVTGEPEPADPAPEPAAPSAPVDDIKPAPSPLPQGGAPKDAPVVKGGKKESGKAAPAVEPVTYLTFELAGESYGMDIVKIREIISLEAITRVPNTKYYVEGVMNLRDQIIPVFNLKKKLDIAVDGDAGDIEKNIVIVEIGKVATGLKVDEVTGIKALYPSMIASPDSFYGAIPTNYLSGVGHTEEGAIIILDAEDLCDPSETLF</sequence>
<organism evidence="7">
    <name type="scientific">hydrothermal vent metagenome</name>
    <dbReference type="NCBI Taxonomy" id="652676"/>
    <lineage>
        <taxon>unclassified sequences</taxon>
        <taxon>metagenomes</taxon>
        <taxon>ecological metagenomes</taxon>
    </lineage>
</organism>
<feature type="region of interest" description="Disordered" evidence="4">
    <location>
        <begin position="113"/>
        <end position="174"/>
    </location>
</feature>
<dbReference type="InterPro" id="IPR036641">
    <property type="entry name" value="HPT_dom_sf"/>
</dbReference>
<reference evidence="7" key="1">
    <citation type="submission" date="2018-06" db="EMBL/GenBank/DDBJ databases">
        <authorList>
            <person name="Zhirakovskaya E."/>
        </authorList>
    </citation>
    <scope>NUCLEOTIDE SEQUENCE</scope>
</reference>
<dbReference type="GO" id="GO:0005829">
    <property type="term" value="C:cytosol"/>
    <property type="evidence" value="ECO:0007669"/>
    <property type="project" value="TreeGrafter"/>
</dbReference>
<dbReference type="CDD" id="cd00088">
    <property type="entry name" value="HPT"/>
    <property type="match status" value="1"/>
</dbReference>
<dbReference type="GO" id="GO:0016301">
    <property type="term" value="F:kinase activity"/>
    <property type="evidence" value="ECO:0007669"/>
    <property type="project" value="UniProtKB-KW"/>
</dbReference>
<dbReference type="InterPro" id="IPR008207">
    <property type="entry name" value="Sig_transdc_His_kin_Hpt_dom"/>
</dbReference>
<dbReference type="InterPro" id="IPR039315">
    <property type="entry name" value="CheW"/>
</dbReference>
<dbReference type="AlphaFoldDB" id="A0A3B1BXU6"/>
<evidence type="ECO:0000313" key="7">
    <source>
        <dbReference type="EMBL" id="VAX16308.1"/>
    </source>
</evidence>
<evidence type="ECO:0000256" key="3">
    <source>
        <dbReference type="ARBA" id="ARBA00022777"/>
    </source>
</evidence>
<feature type="compositionally biased region" description="Pro residues" evidence="4">
    <location>
        <begin position="132"/>
        <end position="141"/>
    </location>
</feature>
<dbReference type="Gene3D" id="1.20.120.160">
    <property type="entry name" value="HPT domain"/>
    <property type="match status" value="1"/>
</dbReference>
<protein>
    <recommendedName>
        <fullName evidence="8">Signal transduction histidine kinase CheA</fullName>
    </recommendedName>
</protein>
<dbReference type="EMBL" id="UOGA01000062">
    <property type="protein sequence ID" value="VAX16308.1"/>
    <property type="molecule type" value="Genomic_DNA"/>
</dbReference>
<feature type="domain" description="HPt" evidence="6">
    <location>
        <begin position="1"/>
        <end position="102"/>
    </location>
</feature>
<dbReference type="Gene3D" id="2.40.50.180">
    <property type="entry name" value="CheA-289, Domain 4"/>
    <property type="match status" value="1"/>
</dbReference>
<evidence type="ECO:0008006" key="8">
    <source>
        <dbReference type="Google" id="ProtNLM"/>
    </source>
</evidence>
<keyword evidence="3" id="KW-0418">Kinase</keyword>
<evidence type="ECO:0000256" key="2">
    <source>
        <dbReference type="ARBA" id="ARBA00022679"/>
    </source>
</evidence>
<dbReference type="PANTHER" id="PTHR22617:SF23">
    <property type="entry name" value="CHEMOTAXIS PROTEIN CHEW"/>
    <property type="match status" value="1"/>
</dbReference>
<accession>A0A3B1BXU6</accession>
<dbReference type="PROSITE" id="PS50894">
    <property type="entry name" value="HPT"/>
    <property type="match status" value="1"/>
</dbReference>
<dbReference type="SMART" id="SM00073">
    <property type="entry name" value="HPT"/>
    <property type="match status" value="1"/>
</dbReference>
<evidence type="ECO:0000256" key="4">
    <source>
        <dbReference type="SAM" id="MobiDB-lite"/>
    </source>
</evidence>
<dbReference type="Pfam" id="PF01584">
    <property type="entry name" value="CheW"/>
    <property type="match status" value="1"/>
</dbReference>
<dbReference type="Gene3D" id="2.30.30.40">
    <property type="entry name" value="SH3 Domains"/>
    <property type="match status" value="1"/>
</dbReference>
<dbReference type="SUPFAM" id="SSF47226">
    <property type="entry name" value="Histidine-containing phosphotransfer domain, HPT domain"/>
    <property type="match status" value="1"/>
</dbReference>
<dbReference type="Pfam" id="PF01627">
    <property type="entry name" value="Hpt"/>
    <property type="match status" value="1"/>
</dbReference>
<proteinExistence type="predicted"/>
<dbReference type="PROSITE" id="PS50851">
    <property type="entry name" value="CHEW"/>
    <property type="match status" value="1"/>
</dbReference>
<dbReference type="SUPFAM" id="SSF50341">
    <property type="entry name" value="CheW-like"/>
    <property type="match status" value="1"/>
</dbReference>
<dbReference type="PANTHER" id="PTHR22617">
    <property type="entry name" value="CHEMOTAXIS SENSOR HISTIDINE KINASE-RELATED"/>
    <property type="match status" value="1"/>
</dbReference>
<evidence type="ECO:0000256" key="1">
    <source>
        <dbReference type="ARBA" id="ARBA00022553"/>
    </source>
</evidence>
<gene>
    <name evidence="7" type="ORF">MNBD_NITROSPINAE04-567</name>
</gene>
<feature type="domain" description="CheW-like" evidence="5">
    <location>
        <begin position="183"/>
        <end position="325"/>
    </location>
</feature>
<dbReference type="GO" id="GO:0006935">
    <property type="term" value="P:chemotaxis"/>
    <property type="evidence" value="ECO:0007669"/>
    <property type="project" value="InterPro"/>
</dbReference>
<dbReference type="InterPro" id="IPR002545">
    <property type="entry name" value="CheW-lke_dom"/>
</dbReference>
<keyword evidence="1" id="KW-0597">Phosphoprotein</keyword>
<name>A0A3B1BXU6_9ZZZZ</name>
<evidence type="ECO:0000259" key="5">
    <source>
        <dbReference type="PROSITE" id="PS50851"/>
    </source>
</evidence>
<dbReference type="InterPro" id="IPR036061">
    <property type="entry name" value="CheW-like_dom_sf"/>
</dbReference>
<evidence type="ECO:0000259" key="6">
    <source>
        <dbReference type="PROSITE" id="PS50894"/>
    </source>
</evidence>
<dbReference type="GO" id="GO:0000160">
    <property type="term" value="P:phosphorelay signal transduction system"/>
    <property type="evidence" value="ECO:0007669"/>
    <property type="project" value="InterPro"/>
</dbReference>
<dbReference type="SMART" id="SM00260">
    <property type="entry name" value="CheW"/>
    <property type="match status" value="1"/>
</dbReference>